<keyword evidence="3" id="KW-0964">Secreted</keyword>
<dbReference type="EMBL" id="CAJZBQ010000012">
    <property type="protein sequence ID" value="CAG9314426.1"/>
    <property type="molecule type" value="Genomic_DNA"/>
</dbReference>
<comment type="similarity">
    <text evidence="2">Belongs to the major royal jelly protein family.</text>
</comment>
<evidence type="ECO:0000313" key="6">
    <source>
        <dbReference type="Proteomes" id="UP001162131"/>
    </source>
</evidence>
<reference evidence="5" key="1">
    <citation type="submission" date="2021-09" db="EMBL/GenBank/DDBJ databases">
        <authorList>
            <consortium name="AG Swart"/>
            <person name="Singh M."/>
            <person name="Singh A."/>
            <person name="Seah K."/>
            <person name="Emmerich C."/>
        </authorList>
    </citation>
    <scope>NUCLEOTIDE SEQUENCE</scope>
    <source>
        <strain evidence="5">ATCC30299</strain>
    </source>
</reference>
<feature type="transmembrane region" description="Helical" evidence="4">
    <location>
        <begin position="418"/>
        <end position="442"/>
    </location>
</feature>
<dbReference type="AlphaFoldDB" id="A0AAU9IY70"/>
<comment type="caution">
    <text evidence="5">The sequence shown here is derived from an EMBL/GenBank/DDBJ whole genome shotgun (WGS) entry which is preliminary data.</text>
</comment>
<keyword evidence="4" id="KW-1133">Transmembrane helix</keyword>
<dbReference type="SUPFAM" id="SSF63829">
    <property type="entry name" value="Calcium-dependent phosphotriesterase"/>
    <property type="match status" value="1"/>
</dbReference>
<evidence type="ECO:0000256" key="3">
    <source>
        <dbReference type="ARBA" id="ARBA00022525"/>
    </source>
</evidence>
<dbReference type="Gene3D" id="2.120.10.30">
    <property type="entry name" value="TolB, C-terminal domain"/>
    <property type="match status" value="1"/>
</dbReference>
<keyword evidence="6" id="KW-1185">Reference proteome</keyword>
<sequence>MLIILVLVPLVFGRTEDILYQFNWLNFTFDDPADAESYVNNQLYTCCMPAGIKMNSQGDIFISVPRWKENVVATLNQIVSQNDDALLLKPFPSLEENEEGVAEALQSVLGFEIDLDDYIWVLDQGKVNGNSAIAKSQKLVKYNSITGKKNMTYDLSSVTSANNSFLNDIVLDPLREFAYITDSGLPINSDDPLEPAIIVLNTKTSQVWRLLASDISVMNNETLRIYINGEQVLKNSPMETGADGIALSCDKRTLYYTPLTSQYLYSIDTMYLRDPKYHANISNYVQPIGWKKSASDGLAASEKNNLYITALEYNSVYKQPDITNVASDFSVNKFTIYGNDSERMMWPDTLGFNNKDKTLLVVANQLHHFEDGTINFNKPTVGDHNFYIWSIDVNDRSYLYGCEDISADNDTYEAFPTWAKILVCILGVIILIIIGCVIKNIIKARKRKRQALINN</sequence>
<evidence type="ECO:0000256" key="2">
    <source>
        <dbReference type="ARBA" id="ARBA00009127"/>
    </source>
</evidence>
<dbReference type="InterPro" id="IPR017996">
    <property type="entry name" value="MRJP/yellow-related"/>
</dbReference>
<protein>
    <submittedName>
        <fullName evidence="5">Uncharacterized protein</fullName>
    </submittedName>
</protein>
<keyword evidence="4" id="KW-0812">Transmembrane</keyword>
<dbReference type="PANTHER" id="PTHR10009:SF18">
    <property type="entry name" value="PROTEIN YELLOW-LIKE PROTEIN"/>
    <property type="match status" value="1"/>
</dbReference>
<gene>
    <name evidence="5" type="ORF">BSTOLATCC_MIC11433</name>
</gene>
<dbReference type="Pfam" id="PF03022">
    <property type="entry name" value="MRJP"/>
    <property type="match status" value="1"/>
</dbReference>
<dbReference type="GO" id="GO:0005576">
    <property type="term" value="C:extracellular region"/>
    <property type="evidence" value="ECO:0007669"/>
    <property type="project" value="UniProtKB-SubCell"/>
</dbReference>
<evidence type="ECO:0000256" key="1">
    <source>
        <dbReference type="ARBA" id="ARBA00004613"/>
    </source>
</evidence>
<comment type="subcellular location">
    <subcellularLocation>
        <location evidence="1">Secreted</location>
    </subcellularLocation>
</comment>
<organism evidence="5 6">
    <name type="scientific">Blepharisma stoltei</name>
    <dbReference type="NCBI Taxonomy" id="1481888"/>
    <lineage>
        <taxon>Eukaryota</taxon>
        <taxon>Sar</taxon>
        <taxon>Alveolata</taxon>
        <taxon>Ciliophora</taxon>
        <taxon>Postciliodesmatophora</taxon>
        <taxon>Heterotrichea</taxon>
        <taxon>Heterotrichida</taxon>
        <taxon>Blepharismidae</taxon>
        <taxon>Blepharisma</taxon>
    </lineage>
</organism>
<dbReference type="PANTHER" id="PTHR10009">
    <property type="entry name" value="PROTEIN YELLOW-RELATED"/>
    <property type="match status" value="1"/>
</dbReference>
<evidence type="ECO:0000256" key="4">
    <source>
        <dbReference type="SAM" id="Phobius"/>
    </source>
</evidence>
<accession>A0AAU9IY70</accession>
<keyword evidence="4" id="KW-0472">Membrane</keyword>
<proteinExistence type="inferred from homology"/>
<name>A0AAU9IY70_9CILI</name>
<evidence type="ECO:0000313" key="5">
    <source>
        <dbReference type="EMBL" id="CAG9314426.1"/>
    </source>
</evidence>
<dbReference type="Proteomes" id="UP001162131">
    <property type="component" value="Unassembled WGS sequence"/>
</dbReference>
<dbReference type="InterPro" id="IPR011042">
    <property type="entry name" value="6-blade_b-propeller_TolB-like"/>
</dbReference>